<dbReference type="Proteomes" id="UP001432027">
    <property type="component" value="Unassembled WGS sequence"/>
</dbReference>
<evidence type="ECO:0000313" key="1">
    <source>
        <dbReference type="EMBL" id="GMS80981.1"/>
    </source>
</evidence>
<name>A0AAV5SCA7_9BILA</name>
<evidence type="ECO:0000313" key="2">
    <source>
        <dbReference type="Proteomes" id="UP001432027"/>
    </source>
</evidence>
<feature type="non-terminal residue" evidence="1">
    <location>
        <position position="1"/>
    </location>
</feature>
<keyword evidence="2" id="KW-1185">Reference proteome</keyword>
<dbReference type="AlphaFoldDB" id="A0AAV5SCA7"/>
<organism evidence="1 2">
    <name type="scientific">Pristionchus entomophagus</name>
    <dbReference type="NCBI Taxonomy" id="358040"/>
    <lineage>
        <taxon>Eukaryota</taxon>
        <taxon>Metazoa</taxon>
        <taxon>Ecdysozoa</taxon>
        <taxon>Nematoda</taxon>
        <taxon>Chromadorea</taxon>
        <taxon>Rhabditida</taxon>
        <taxon>Rhabditina</taxon>
        <taxon>Diplogasteromorpha</taxon>
        <taxon>Diplogasteroidea</taxon>
        <taxon>Neodiplogasteridae</taxon>
        <taxon>Pristionchus</taxon>
    </lineage>
</organism>
<comment type="caution">
    <text evidence="1">The sequence shown here is derived from an EMBL/GenBank/DDBJ whole genome shotgun (WGS) entry which is preliminary data.</text>
</comment>
<accession>A0AAV5SCA7</accession>
<reference evidence="1" key="1">
    <citation type="submission" date="2023-10" db="EMBL/GenBank/DDBJ databases">
        <title>Genome assembly of Pristionchus species.</title>
        <authorList>
            <person name="Yoshida K."/>
            <person name="Sommer R.J."/>
        </authorList>
    </citation>
    <scope>NUCLEOTIDE SEQUENCE</scope>
    <source>
        <strain evidence="1">RS0144</strain>
    </source>
</reference>
<gene>
    <name evidence="1" type="ORF">PENTCL1PPCAC_3156</name>
</gene>
<dbReference type="EMBL" id="BTSX01000001">
    <property type="protein sequence ID" value="GMS80981.1"/>
    <property type="molecule type" value="Genomic_DNA"/>
</dbReference>
<sequence length="75" mass="8816">PLINEERTIISLSIHSDSFRVCLSPLCTLFRWRELASRRIDHFSKHPRNHPDWRNIFDTVDTVLSGLKRNNTNTA</sequence>
<proteinExistence type="predicted"/>
<feature type="non-terminal residue" evidence="1">
    <location>
        <position position="75"/>
    </location>
</feature>
<protein>
    <submittedName>
        <fullName evidence="1">Uncharacterized protein</fullName>
    </submittedName>
</protein>